<evidence type="ECO:0000256" key="7">
    <source>
        <dbReference type="ARBA" id="ARBA00022786"/>
    </source>
</evidence>
<dbReference type="Proteomes" id="UP001174694">
    <property type="component" value="Unassembled WGS sequence"/>
</dbReference>
<dbReference type="Gene3D" id="3.30.40.10">
    <property type="entry name" value="Zinc/RING finger domain, C3HC4 (zinc finger)"/>
    <property type="match status" value="1"/>
</dbReference>
<comment type="catalytic activity">
    <reaction evidence="1">
        <text>[E2 ubiquitin-conjugating enzyme]-S-ubiquitinyl-L-cysteine + [acceptor protein]-L-lysine = [E2 ubiquitin-conjugating enzyme]-L-cysteine + [acceptor protein]-N(6)-ubiquitinyl-L-lysine.</text>
        <dbReference type="EC" id="2.3.2.31"/>
    </reaction>
</comment>
<evidence type="ECO:0000256" key="6">
    <source>
        <dbReference type="ARBA" id="ARBA00022771"/>
    </source>
</evidence>
<dbReference type="Pfam" id="PF26200">
    <property type="entry name" value="Rcat_RNF216"/>
    <property type="match status" value="1"/>
</dbReference>
<feature type="region of interest" description="Disordered" evidence="10">
    <location>
        <begin position="619"/>
        <end position="648"/>
    </location>
</feature>
<feature type="compositionally biased region" description="Pro residues" evidence="10">
    <location>
        <begin position="619"/>
        <end position="640"/>
    </location>
</feature>
<evidence type="ECO:0000256" key="3">
    <source>
        <dbReference type="ARBA" id="ARBA00022679"/>
    </source>
</evidence>
<feature type="domain" description="RING-type" evidence="11">
    <location>
        <begin position="327"/>
        <end position="379"/>
    </location>
</feature>
<organism evidence="13 14">
    <name type="scientific">Pleurostoma richardsiae</name>
    <dbReference type="NCBI Taxonomy" id="41990"/>
    <lineage>
        <taxon>Eukaryota</taxon>
        <taxon>Fungi</taxon>
        <taxon>Dikarya</taxon>
        <taxon>Ascomycota</taxon>
        <taxon>Pezizomycotina</taxon>
        <taxon>Sordariomycetes</taxon>
        <taxon>Sordariomycetidae</taxon>
        <taxon>Calosphaeriales</taxon>
        <taxon>Pleurostomataceae</taxon>
        <taxon>Pleurostoma</taxon>
    </lineage>
</organism>
<keyword evidence="5" id="KW-0677">Repeat</keyword>
<evidence type="ECO:0000259" key="12">
    <source>
        <dbReference type="PROSITE" id="PS51873"/>
    </source>
</evidence>
<evidence type="ECO:0000256" key="8">
    <source>
        <dbReference type="ARBA" id="ARBA00022833"/>
    </source>
</evidence>
<evidence type="ECO:0000313" key="13">
    <source>
        <dbReference type="EMBL" id="KAJ9142103.1"/>
    </source>
</evidence>
<feature type="region of interest" description="Disordered" evidence="10">
    <location>
        <begin position="1"/>
        <end position="50"/>
    </location>
</feature>
<dbReference type="InterPro" id="IPR013083">
    <property type="entry name" value="Znf_RING/FYVE/PHD"/>
</dbReference>
<evidence type="ECO:0000256" key="4">
    <source>
        <dbReference type="ARBA" id="ARBA00022723"/>
    </source>
</evidence>
<feature type="region of interest" description="Disordered" evidence="10">
    <location>
        <begin position="672"/>
        <end position="711"/>
    </location>
</feature>
<evidence type="ECO:0000313" key="14">
    <source>
        <dbReference type="Proteomes" id="UP001174694"/>
    </source>
</evidence>
<dbReference type="Pfam" id="PF01485">
    <property type="entry name" value="IBR"/>
    <property type="match status" value="1"/>
</dbReference>
<feature type="compositionally biased region" description="Basic and acidic residues" evidence="10">
    <location>
        <begin position="34"/>
        <end position="50"/>
    </location>
</feature>
<sequence>MAHKDVKREVKERHLGVRRKPRSDHRHHHRHRSHNESRESRHRPGEEKNAHRALVHFKDLDYKRETFVWSVRPEIMVAKLDEVIRKRSKYVFADGDRILFFRDGKQLDPRGALGDDGPSLVYYRVLAAGDDGETWIIKTFDSETKEILTKSFHDELVRNIDSGKAVGDLRTIIARKLNMDDPNRIVLVASGGMRTGPLEGTSWELRLVRSWLCRQITIDVSPKKQYVVFRSVGREYVFQPENAETWQTEVTGLKVFVQTHLVEGVHQACTSNISLRPEEVKIIYDRRAKGSHSRVPWGCTVDFQLPDNVAEAFAADETWLLPVADTCTVCSDDKRVTEMPQRISAACEHKPTTCKDCLRQWIQSSLDTTSWDRLKCPECPLLLKFDDVRKHASREVFVRFDDLATRAALKDMPNFRWCLSPKCESGQIFGSDNCAKSKCEACGYRQCVHHNVPWHSGETCDEYDKRNRQRQKDEKASEETIKKTSKTCPSCKKDVHKWTGCNHITCVCRHEWCYICLAPYQRNQHGFLFCRHNPGCTEHDPFLEFVEGPPGPPFIPPLRVQRPNMRPFQAHPHVAPRGVPPPPVPLRFGFRPQVGRGPGAPPNADDVQEHFRLEQWIRPPEPVGTPARGVPPPLRAPRAPPADEEDMRRRNVIARAMLGDADAVAMMENWRQQGILPGPRPRPPGREDAALRRGAEEDNRSVEETLDRLRL</sequence>
<dbReference type="EC" id="2.3.2.31" evidence="2"/>
<dbReference type="GO" id="GO:0061630">
    <property type="term" value="F:ubiquitin protein ligase activity"/>
    <property type="evidence" value="ECO:0007669"/>
    <property type="project" value="UniProtKB-EC"/>
</dbReference>
<gene>
    <name evidence="13" type="ORF">NKR23_g7346</name>
</gene>
<evidence type="ECO:0000259" key="11">
    <source>
        <dbReference type="PROSITE" id="PS50089"/>
    </source>
</evidence>
<keyword evidence="8" id="KW-0862">Zinc</keyword>
<keyword evidence="3 13" id="KW-0808">Transferase</keyword>
<dbReference type="PANTHER" id="PTHR11685">
    <property type="entry name" value="RBR FAMILY RING FINGER AND IBR DOMAIN-CONTAINING"/>
    <property type="match status" value="1"/>
</dbReference>
<dbReference type="InterPro" id="IPR002867">
    <property type="entry name" value="IBR_dom"/>
</dbReference>
<name>A0AA38RAB9_9PEZI</name>
<feature type="compositionally biased region" description="Basic residues" evidence="10">
    <location>
        <begin position="16"/>
        <end position="33"/>
    </location>
</feature>
<evidence type="ECO:0000256" key="2">
    <source>
        <dbReference type="ARBA" id="ARBA00012251"/>
    </source>
</evidence>
<keyword evidence="6 9" id="KW-0863">Zinc-finger</keyword>
<feature type="domain" description="RING-type" evidence="12">
    <location>
        <begin position="323"/>
        <end position="536"/>
    </location>
</feature>
<evidence type="ECO:0000256" key="1">
    <source>
        <dbReference type="ARBA" id="ARBA00001798"/>
    </source>
</evidence>
<accession>A0AA38RAB9</accession>
<evidence type="ECO:0000256" key="5">
    <source>
        <dbReference type="ARBA" id="ARBA00022737"/>
    </source>
</evidence>
<evidence type="ECO:0000256" key="10">
    <source>
        <dbReference type="SAM" id="MobiDB-lite"/>
    </source>
</evidence>
<keyword evidence="7" id="KW-0833">Ubl conjugation pathway</keyword>
<comment type="caution">
    <text evidence="13">The sequence shown here is derived from an EMBL/GenBank/DDBJ whole genome shotgun (WGS) entry which is preliminary data.</text>
</comment>
<dbReference type="InterPro" id="IPR031127">
    <property type="entry name" value="E3_UB_ligase_RBR"/>
</dbReference>
<dbReference type="GO" id="GO:0016567">
    <property type="term" value="P:protein ubiquitination"/>
    <property type="evidence" value="ECO:0007669"/>
    <property type="project" value="InterPro"/>
</dbReference>
<feature type="compositionally biased region" description="Basic and acidic residues" evidence="10">
    <location>
        <begin position="684"/>
        <end position="711"/>
    </location>
</feature>
<dbReference type="SUPFAM" id="SSF57850">
    <property type="entry name" value="RING/U-box"/>
    <property type="match status" value="3"/>
</dbReference>
<keyword evidence="14" id="KW-1185">Reference proteome</keyword>
<keyword evidence="4" id="KW-0479">Metal-binding</keyword>
<proteinExistence type="predicted"/>
<dbReference type="Gene3D" id="1.20.120.1750">
    <property type="match status" value="1"/>
</dbReference>
<dbReference type="InterPro" id="IPR044066">
    <property type="entry name" value="TRIAD_supradom"/>
</dbReference>
<dbReference type="GO" id="GO:0008270">
    <property type="term" value="F:zinc ion binding"/>
    <property type="evidence" value="ECO:0007669"/>
    <property type="project" value="UniProtKB-KW"/>
</dbReference>
<dbReference type="PROSITE" id="PS50089">
    <property type="entry name" value="ZF_RING_2"/>
    <property type="match status" value="1"/>
</dbReference>
<dbReference type="CDD" id="cd20335">
    <property type="entry name" value="BRcat_RBR"/>
    <property type="match status" value="1"/>
</dbReference>
<reference evidence="13" key="1">
    <citation type="submission" date="2022-07" db="EMBL/GenBank/DDBJ databases">
        <title>Fungi with potential for degradation of polypropylene.</title>
        <authorList>
            <person name="Gostincar C."/>
        </authorList>
    </citation>
    <scope>NUCLEOTIDE SEQUENCE</scope>
    <source>
        <strain evidence="13">EXF-13308</strain>
    </source>
</reference>
<dbReference type="AlphaFoldDB" id="A0AA38RAB9"/>
<feature type="compositionally biased region" description="Basic and acidic residues" evidence="10">
    <location>
        <begin position="1"/>
        <end position="15"/>
    </location>
</feature>
<protein>
    <recommendedName>
        <fullName evidence="2">RBR-type E3 ubiquitin transferase</fullName>
        <ecNumber evidence="2">2.3.2.31</ecNumber>
    </recommendedName>
</protein>
<dbReference type="EMBL" id="JANBVO010000023">
    <property type="protein sequence ID" value="KAJ9142103.1"/>
    <property type="molecule type" value="Genomic_DNA"/>
</dbReference>
<dbReference type="SMART" id="SM00647">
    <property type="entry name" value="IBR"/>
    <property type="match status" value="1"/>
</dbReference>
<dbReference type="PROSITE" id="PS51873">
    <property type="entry name" value="TRIAD"/>
    <property type="match status" value="1"/>
</dbReference>
<evidence type="ECO:0000256" key="9">
    <source>
        <dbReference type="PROSITE-ProRule" id="PRU00175"/>
    </source>
</evidence>
<dbReference type="InterPro" id="IPR001841">
    <property type="entry name" value="Znf_RING"/>
</dbReference>